<gene>
    <name evidence="2" type="ORF">DSM25559_1738</name>
</gene>
<evidence type="ECO:0000259" key="1">
    <source>
        <dbReference type="PROSITE" id="PS51819"/>
    </source>
</evidence>
<dbReference type="InterPro" id="IPR029068">
    <property type="entry name" value="Glyas_Bleomycin-R_OHBP_Dase"/>
</dbReference>
<proteinExistence type="predicted"/>
<dbReference type="Gene3D" id="3.10.180.10">
    <property type="entry name" value="2,3-Dihydroxybiphenyl 1,2-Dioxygenase, domain 1"/>
    <property type="match status" value="2"/>
</dbReference>
<dbReference type="PROSITE" id="PS51819">
    <property type="entry name" value="VOC"/>
    <property type="match status" value="2"/>
</dbReference>
<accession>A0A1R3TI47</accession>
<dbReference type="CDD" id="cd07247">
    <property type="entry name" value="SgaA_N_like"/>
    <property type="match status" value="2"/>
</dbReference>
<dbReference type="InterPro" id="IPR037523">
    <property type="entry name" value="VOC_core"/>
</dbReference>
<evidence type="ECO:0000313" key="2">
    <source>
        <dbReference type="EMBL" id="SCX18518.1"/>
    </source>
</evidence>
<dbReference type="EMBL" id="FMUE01000003">
    <property type="protein sequence ID" value="SCX18518.1"/>
    <property type="molecule type" value="Genomic_DNA"/>
</dbReference>
<feature type="domain" description="VOC" evidence="1">
    <location>
        <begin position="143"/>
        <end position="258"/>
    </location>
</feature>
<dbReference type="STRING" id="1907666.DSM25559_1738"/>
<sequence>MSDTHGKFIWAELMTPDKDAAGRFYSHVVGWELKDFGSPEMGYKIFEANGVGVGGMMELTDQHGGEGIPPNWTRYVAVDDVDASAKLFEEKGGKIMRPPQDIPEVGRFAVVTDPYGAVLCIMKPLPMDNSSGFPEDTHTLNGHIGWNELFTDDVDSAMAFYGDVFGWTKDHDMDMGEMGPYRIFAYNGKAIGGIMKCPPQVPVCHWAYYFNVDGLDDAVTRVSTGGGKVVNGPMEVPGGSWIVNCQDPHGAYFSLVSPGK</sequence>
<dbReference type="Proteomes" id="UP000187891">
    <property type="component" value="Unassembled WGS sequence"/>
</dbReference>
<dbReference type="RefSeq" id="WP_077119091.1">
    <property type="nucleotide sequence ID" value="NZ_FMUE01000003.1"/>
</dbReference>
<dbReference type="AlphaFoldDB" id="A0A1R3TI47"/>
<dbReference type="InterPro" id="IPR004360">
    <property type="entry name" value="Glyas_Fos-R_dOase_dom"/>
</dbReference>
<name>A0A1R3TI47_9HYPH</name>
<organism evidence="2 3">
    <name type="scientific">Agrobacterium rosae</name>
    <dbReference type="NCBI Taxonomy" id="1972867"/>
    <lineage>
        <taxon>Bacteria</taxon>
        <taxon>Pseudomonadati</taxon>
        <taxon>Pseudomonadota</taxon>
        <taxon>Alphaproteobacteria</taxon>
        <taxon>Hyphomicrobiales</taxon>
        <taxon>Rhizobiaceae</taxon>
        <taxon>Rhizobium/Agrobacterium group</taxon>
        <taxon>Agrobacterium</taxon>
    </lineage>
</organism>
<dbReference type="SUPFAM" id="SSF54593">
    <property type="entry name" value="Glyoxalase/Bleomycin resistance protein/Dihydroxybiphenyl dioxygenase"/>
    <property type="match status" value="2"/>
</dbReference>
<dbReference type="PANTHER" id="PTHR33993:SF14">
    <property type="entry name" value="GB|AAF24581.1"/>
    <property type="match status" value="1"/>
</dbReference>
<dbReference type="PANTHER" id="PTHR33993">
    <property type="entry name" value="GLYOXALASE-RELATED"/>
    <property type="match status" value="1"/>
</dbReference>
<feature type="domain" description="VOC" evidence="1">
    <location>
        <begin position="7"/>
        <end position="124"/>
    </location>
</feature>
<protein>
    <submittedName>
        <fullName evidence="2">27 kDa antigen Cfp30B</fullName>
    </submittedName>
</protein>
<evidence type="ECO:0000313" key="3">
    <source>
        <dbReference type="Proteomes" id="UP000187891"/>
    </source>
</evidence>
<dbReference type="Pfam" id="PF00903">
    <property type="entry name" value="Glyoxalase"/>
    <property type="match status" value="2"/>
</dbReference>
<dbReference type="InterPro" id="IPR052164">
    <property type="entry name" value="Anthracycline_SecMetBiosynth"/>
</dbReference>
<reference evidence="3" key="1">
    <citation type="submission" date="2016-10" db="EMBL/GenBank/DDBJ databases">
        <authorList>
            <person name="Wibberg D."/>
        </authorList>
    </citation>
    <scope>NUCLEOTIDE SEQUENCE [LARGE SCALE GENOMIC DNA]</scope>
</reference>